<proteinExistence type="predicted"/>
<dbReference type="Pfam" id="PF00378">
    <property type="entry name" value="ECH_1"/>
    <property type="match status" value="1"/>
</dbReference>
<sequence length="272" mass="29083">MSPVQFTRESPEVGRIVVSDPPVGLMTGTTVRGLADVVARLADDRSIKVVVVESSTEDFFLNHFDLAALDDFPGGDAWVDLVVGLSEARYVTVGLIRGRTRGGGNELALALDLRYASRERARFGQPEVGTAVVPGGGGTERLPRQIGRDRALEVVLTSDDYDADTAERWGWVTRTLDDEDLDGHVAGIVARLASFDGDALATAKAMVNRTVLPPRSELQAAYRTFEELAASPSYRARAAAGAAPSDDDQLLALERDLGSFIGAAARRRATGV</sequence>
<dbReference type="SUPFAM" id="SSF52096">
    <property type="entry name" value="ClpP/crotonase"/>
    <property type="match status" value="1"/>
</dbReference>
<dbReference type="Proteomes" id="UP001370299">
    <property type="component" value="Unassembled WGS sequence"/>
</dbReference>
<dbReference type="RefSeq" id="WP_123312139.1">
    <property type="nucleotide sequence ID" value="NZ_JBBKAP010000003.1"/>
</dbReference>
<gene>
    <name evidence="1" type="ORF">WMN62_01070</name>
</gene>
<dbReference type="PANTHER" id="PTHR43459">
    <property type="entry name" value="ENOYL-COA HYDRATASE"/>
    <property type="match status" value="1"/>
</dbReference>
<reference evidence="1 2" key="1">
    <citation type="submission" date="2024-03" db="EMBL/GenBank/DDBJ databases">
        <title>Whole genomes of four grape xylem sap localized bacterial endophytes.</title>
        <authorList>
            <person name="Kumar G."/>
            <person name="Savka M.A."/>
        </authorList>
    </citation>
    <scope>NUCLEOTIDE SEQUENCE [LARGE SCALE GENOMIC DNA]</scope>
    <source>
        <strain evidence="1 2">RIT_GXS8</strain>
    </source>
</reference>
<dbReference type="CDD" id="cd06558">
    <property type="entry name" value="crotonase-like"/>
    <property type="match status" value="1"/>
</dbReference>
<evidence type="ECO:0000313" key="1">
    <source>
        <dbReference type="EMBL" id="MEK0170053.1"/>
    </source>
</evidence>
<protein>
    <submittedName>
        <fullName evidence="1">Enoyl-CoA hydratase/isomerase family protein</fullName>
    </submittedName>
</protein>
<dbReference type="Gene3D" id="3.90.226.10">
    <property type="entry name" value="2-enoyl-CoA Hydratase, Chain A, domain 1"/>
    <property type="match status" value="1"/>
</dbReference>
<evidence type="ECO:0000313" key="2">
    <source>
        <dbReference type="Proteomes" id="UP001370299"/>
    </source>
</evidence>
<comment type="caution">
    <text evidence="1">The sequence shown here is derived from an EMBL/GenBank/DDBJ whole genome shotgun (WGS) entry which is preliminary data.</text>
</comment>
<dbReference type="InterPro" id="IPR001753">
    <property type="entry name" value="Enoyl-CoA_hydra/iso"/>
</dbReference>
<accession>A0ABU8Y5E3</accession>
<dbReference type="PANTHER" id="PTHR43459:SF1">
    <property type="entry name" value="EG:BACN32G11.4 PROTEIN"/>
    <property type="match status" value="1"/>
</dbReference>
<dbReference type="EMBL" id="JBBLYY010000009">
    <property type="protein sequence ID" value="MEK0170053.1"/>
    <property type="molecule type" value="Genomic_DNA"/>
</dbReference>
<name>A0ABU8Y5E3_9MICO</name>
<dbReference type="InterPro" id="IPR029045">
    <property type="entry name" value="ClpP/crotonase-like_dom_sf"/>
</dbReference>
<keyword evidence="2" id="KW-1185">Reference proteome</keyword>
<organism evidence="1 2">
    <name type="scientific">Curtobacterium citreum</name>
    <dbReference type="NCBI Taxonomy" id="2036"/>
    <lineage>
        <taxon>Bacteria</taxon>
        <taxon>Bacillati</taxon>
        <taxon>Actinomycetota</taxon>
        <taxon>Actinomycetes</taxon>
        <taxon>Micrococcales</taxon>
        <taxon>Microbacteriaceae</taxon>
        <taxon>Curtobacterium</taxon>
    </lineage>
</organism>